<evidence type="ECO:0000256" key="2">
    <source>
        <dbReference type="PROSITE-ProRule" id="PRU00169"/>
    </source>
</evidence>
<sequence length="471" mass="52781">MSPTESIATSLESPIGQKPERKRILVAEDHSITLKILATWLDIHGYEVLTASDGLEAWDIIQEKKPSIVVTDIKMPKKTGLDLCREVRRIHDRDEVFLMVATAKDGPRDLEEAMNAGADDFLTKPVDEHELLARIRQAELILSRLRSQKELAESDPLTGLMNRRAFDERCEREIENSLRLNLPLSCLLIDLDYFKQVNDTFGHGTGDQALKWVALLMHECTRKYDILCRFGGDEFSILLPRAKELQAVEIAERLRETIIKKPLKVGKENIHLNLTVGVAQWDPSHTRPSNLIDAADNALLAAKAYGRNCVVPLSALALDPNGHVNHFACESDIDAHSFEGDIYAGCPNVCFIFDSEFQSRKKLSSFTGQLIANVRPEVIERRRHDRIHVTMGAMIVAISSENRPLGKPVSVITQDISDGGICVIHNSPLKPGQRINVLLETRDNEQIRVLGEVIRCKRIGGYYTIGIEFSG</sequence>
<dbReference type="PROSITE" id="PS50887">
    <property type="entry name" value="GGDEF"/>
    <property type="match status" value="1"/>
</dbReference>
<dbReference type="CDD" id="cd17574">
    <property type="entry name" value="REC_OmpR"/>
    <property type="match status" value="1"/>
</dbReference>
<dbReference type="EMBL" id="CP036281">
    <property type="protein sequence ID" value="QDU80264.1"/>
    <property type="molecule type" value="Genomic_DNA"/>
</dbReference>
<dbReference type="CDD" id="cd01949">
    <property type="entry name" value="GGDEF"/>
    <property type="match status" value="1"/>
</dbReference>
<dbReference type="InterPro" id="IPR011006">
    <property type="entry name" value="CheY-like_superfamily"/>
</dbReference>
<dbReference type="SUPFAM" id="SSF141371">
    <property type="entry name" value="PilZ domain-like"/>
    <property type="match status" value="1"/>
</dbReference>
<dbReference type="PANTHER" id="PTHR45138:SF24">
    <property type="entry name" value="DIGUANYLATE CYCLASE DGCC-RELATED"/>
    <property type="match status" value="1"/>
</dbReference>
<dbReference type="Pfam" id="PF07238">
    <property type="entry name" value="PilZ"/>
    <property type="match status" value="1"/>
</dbReference>
<dbReference type="GO" id="GO:0035438">
    <property type="term" value="F:cyclic-di-GMP binding"/>
    <property type="evidence" value="ECO:0007669"/>
    <property type="project" value="InterPro"/>
</dbReference>
<name>A0A518CM54_9PLAN</name>
<evidence type="ECO:0000313" key="5">
    <source>
        <dbReference type="EMBL" id="QDU80264.1"/>
    </source>
</evidence>
<feature type="domain" description="Response regulatory" evidence="3">
    <location>
        <begin position="23"/>
        <end position="139"/>
    </location>
</feature>
<keyword evidence="6" id="KW-1185">Reference proteome</keyword>
<keyword evidence="2" id="KW-0597">Phosphoprotein</keyword>
<protein>
    <recommendedName>
        <fullName evidence="1">diguanylate cyclase</fullName>
        <ecNumber evidence="1">2.7.7.65</ecNumber>
    </recommendedName>
</protein>
<dbReference type="Pfam" id="PF00990">
    <property type="entry name" value="GGDEF"/>
    <property type="match status" value="1"/>
</dbReference>
<organism evidence="5 6">
    <name type="scientific">Polystyrenella longa</name>
    <dbReference type="NCBI Taxonomy" id="2528007"/>
    <lineage>
        <taxon>Bacteria</taxon>
        <taxon>Pseudomonadati</taxon>
        <taxon>Planctomycetota</taxon>
        <taxon>Planctomycetia</taxon>
        <taxon>Planctomycetales</taxon>
        <taxon>Planctomycetaceae</taxon>
        <taxon>Polystyrenella</taxon>
    </lineage>
</organism>
<proteinExistence type="predicted"/>
<dbReference type="InterPro" id="IPR001789">
    <property type="entry name" value="Sig_transdc_resp-reg_receiver"/>
</dbReference>
<dbReference type="Gene3D" id="3.40.50.2300">
    <property type="match status" value="1"/>
</dbReference>
<reference evidence="5 6" key="1">
    <citation type="submission" date="2019-02" db="EMBL/GenBank/DDBJ databases">
        <title>Deep-cultivation of Planctomycetes and their phenomic and genomic characterization uncovers novel biology.</title>
        <authorList>
            <person name="Wiegand S."/>
            <person name="Jogler M."/>
            <person name="Boedeker C."/>
            <person name="Pinto D."/>
            <person name="Vollmers J."/>
            <person name="Rivas-Marin E."/>
            <person name="Kohn T."/>
            <person name="Peeters S.H."/>
            <person name="Heuer A."/>
            <person name="Rast P."/>
            <person name="Oberbeckmann S."/>
            <person name="Bunk B."/>
            <person name="Jeske O."/>
            <person name="Meyerdierks A."/>
            <person name="Storesund J.E."/>
            <person name="Kallscheuer N."/>
            <person name="Luecker S."/>
            <person name="Lage O.M."/>
            <person name="Pohl T."/>
            <person name="Merkel B.J."/>
            <person name="Hornburger P."/>
            <person name="Mueller R.-W."/>
            <person name="Bruemmer F."/>
            <person name="Labrenz M."/>
            <person name="Spormann A.M."/>
            <person name="Op den Camp H."/>
            <person name="Overmann J."/>
            <person name="Amann R."/>
            <person name="Jetten M.S.M."/>
            <person name="Mascher T."/>
            <person name="Medema M.H."/>
            <person name="Devos D.P."/>
            <person name="Kaster A.-K."/>
            <person name="Ovreas L."/>
            <person name="Rohde M."/>
            <person name="Galperin M.Y."/>
            <person name="Jogler C."/>
        </authorList>
    </citation>
    <scope>NUCLEOTIDE SEQUENCE [LARGE SCALE GENOMIC DNA]</scope>
    <source>
        <strain evidence="5 6">Pla110</strain>
    </source>
</reference>
<dbReference type="EC" id="2.7.7.65" evidence="1"/>
<dbReference type="InterPro" id="IPR000160">
    <property type="entry name" value="GGDEF_dom"/>
</dbReference>
<dbReference type="GO" id="GO:1902201">
    <property type="term" value="P:negative regulation of bacterial-type flagellum-dependent cell motility"/>
    <property type="evidence" value="ECO:0007669"/>
    <property type="project" value="TreeGrafter"/>
</dbReference>
<dbReference type="AlphaFoldDB" id="A0A518CM54"/>
<gene>
    <name evidence="5" type="primary">pleD_2</name>
    <name evidence="5" type="ORF">Pla110_19890</name>
</gene>
<dbReference type="GO" id="GO:0043709">
    <property type="term" value="P:cell adhesion involved in single-species biofilm formation"/>
    <property type="evidence" value="ECO:0007669"/>
    <property type="project" value="TreeGrafter"/>
</dbReference>
<dbReference type="SMART" id="SM00448">
    <property type="entry name" value="REC"/>
    <property type="match status" value="1"/>
</dbReference>
<feature type="modified residue" description="4-aspartylphosphate" evidence="2">
    <location>
        <position position="72"/>
    </location>
</feature>
<dbReference type="SUPFAM" id="SSF55073">
    <property type="entry name" value="Nucleotide cyclase"/>
    <property type="match status" value="1"/>
</dbReference>
<dbReference type="OrthoDB" id="244535at2"/>
<dbReference type="FunFam" id="3.30.70.270:FF:000001">
    <property type="entry name" value="Diguanylate cyclase domain protein"/>
    <property type="match status" value="1"/>
</dbReference>
<evidence type="ECO:0000259" key="3">
    <source>
        <dbReference type="PROSITE" id="PS50110"/>
    </source>
</evidence>
<dbReference type="Gene3D" id="3.30.70.270">
    <property type="match status" value="1"/>
</dbReference>
<evidence type="ECO:0000256" key="1">
    <source>
        <dbReference type="ARBA" id="ARBA00012528"/>
    </source>
</evidence>
<dbReference type="SMART" id="SM00267">
    <property type="entry name" value="GGDEF"/>
    <property type="match status" value="1"/>
</dbReference>
<dbReference type="PROSITE" id="PS50110">
    <property type="entry name" value="RESPONSE_REGULATORY"/>
    <property type="match status" value="1"/>
</dbReference>
<dbReference type="SUPFAM" id="SSF52172">
    <property type="entry name" value="CheY-like"/>
    <property type="match status" value="1"/>
</dbReference>
<accession>A0A518CM54</accession>
<evidence type="ECO:0000259" key="4">
    <source>
        <dbReference type="PROSITE" id="PS50887"/>
    </source>
</evidence>
<dbReference type="InterPro" id="IPR043128">
    <property type="entry name" value="Rev_trsase/Diguanyl_cyclase"/>
</dbReference>
<dbReference type="RefSeq" id="WP_144995518.1">
    <property type="nucleotide sequence ID" value="NZ_CP036281.1"/>
</dbReference>
<dbReference type="InterPro" id="IPR050469">
    <property type="entry name" value="Diguanylate_Cyclase"/>
</dbReference>
<dbReference type="Proteomes" id="UP000317178">
    <property type="component" value="Chromosome"/>
</dbReference>
<dbReference type="InterPro" id="IPR029787">
    <property type="entry name" value="Nucleotide_cyclase"/>
</dbReference>
<dbReference type="GO" id="GO:0052621">
    <property type="term" value="F:diguanylate cyclase activity"/>
    <property type="evidence" value="ECO:0007669"/>
    <property type="project" value="UniProtKB-EC"/>
</dbReference>
<feature type="domain" description="GGDEF" evidence="4">
    <location>
        <begin position="182"/>
        <end position="315"/>
    </location>
</feature>
<dbReference type="NCBIfam" id="TIGR00254">
    <property type="entry name" value="GGDEF"/>
    <property type="match status" value="1"/>
</dbReference>
<dbReference type="KEGG" id="plon:Pla110_19890"/>
<evidence type="ECO:0000313" key="6">
    <source>
        <dbReference type="Proteomes" id="UP000317178"/>
    </source>
</evidence>
<dbReference type="PANTHER" id="PTHR45138">
    <property type="entry name" value="REGULATORY COMPONENTS OF SENSORY TRANSDUCTION SYSTEM"/>
    <property type="match status" value="1"/>
</dbReference>
<dbReference type="GO" id="GO:0005886">
    <property type="term" value="C:plasma membrane"/>
    <property type="evidence" value="ECO:0007669"/>
    <property type="project" value="TreeGrafter"/>
</dbReference>
<dbReference type="InterPro" id="IPR009875">
    <property type="entry name" value="PilZ_domain"/>
</dbReference>
<dbReference type="Pfam" id="PF00072">
    <property type="entry name" value="Response_reg"/>
    <property type="match status" value="1"/>
</dbReference>
<dbReference type="GO" id="GO:0000160">
    <property type="term" value="P:phosphorelay signal transduction system"/>
    <property type="evidence" value="ECO:0007669"/>
    <property type="project" value="InterPro"/>
</dbReference>
<dbReference type="Gene3D" id="2.40.10.220">
    <property type="entry name" value="predicted glycosyltransferase like domains"/>
    <property type="match status" value="1"/>
</dbReference>